<evidence type="ECO:0000256" key="1">
    <source>
        <dbReference type="ARBA" id="ARBA00022448"/>
    </source>
</evidence>
<keyword evidence="2 6" id="KW-0349">Heme</keyword>
<keyword evidence="5 6" id="KW-0408">Iron</keyword>
<dbReference type="PROSITE" id="PS51007">
    <property type="entry name" value="CYTC"/>
    <property type="match status" value="1"/>
</dbReference>
<keyword evidence="7" id="KW-0732">Signal</keyword>
<dbReference type="SUPFAM" id="SSF46626">
    <property type="entry name" value="Cytochrome c"/>
    <property type="match status" value="1"/>
</dbReference>
<feature type="chain" id="PRO_5047375201" evidence="7">
    <location>
        <begin position="22"/>
        <end position="102"/>
    </location>
</feature>
<dbReference type="EMBL" id="JAUYVH010000018">
    <property type="protein sequence ID" value="MDQ9172237.1"/>
    <property type="molecule type" value="Genomic_DNA"/>
</dbReference>
<sequence length="102" mass="11053">MNRYALAAFTLASIFSTAAHADVKLAQTKNCMACHAVDKKVIGPAFKEVASKYRSQKGAEDQLVQKVLKGSTGVWGGMSMPPNTTVNPKEAQTLVKWILTQK</sequence>
<evidence type="ECO:0000256" key="4">
    <source>
        <dbReference type="ARBA" id="ARBA00022982"/>
    </source>
</evidence>
<evidence type="ECO:0000256" key="3">
    <source>
        <dbReference type="ARBA" id="ARBA00022723"/>
    </source>
</evidence>
<keyword evidence="10" id="KW-1185">Reference proteome</keyword>
<evidence type="ECO:0000256" key="6">
    <source>
        <dbReference type="PROSITE-ProRule" id="PRU00433"/>
    </source>
</evidence>
<dbReference type="InterPro" id="IPR036909">
    <property type="entry name" value="Cyt_c-like_dom_sf"/>
</dbReference>
<name>A0ABU1BTD5_9BURK</name>
<protein>
    <submittedName>
        <fullName evidence="9">C-type cytochrome</fullName>
    </submittedName>
</protein>
<evidence type="ECO:0000259" key="8">
    <source>
        <dbReference type="PROSITE" id="PS51007"/>
    </source>
</evidence>
<keyword evidence="1" id="KW-0813">Transport</keyword>
<organism evidence="9 10">
    <name type="scientific">Keguizhuia sedimenti</name>
    <dbReference type="NCBI Taxonomy" id="3064264"/>
    <lineage>
        <taxon>Bacteria</taxon>
        <taxon>Pseudomonadati</taxon>
        <taxon>Pseudomonadota</taxon>
        <taxon>Betaproteobacteria</taxon>
        <taxon>Burkholderiales</taxon>
        <taxon>Oxalobacteraceae</taxon>
        <taxon>Keguizhuia</taxon>
    </lineage>
</organism>
<dbReference type="PRINTS" id="PR00606">
    <property type="entry name" value="CYTCHROMECID"/>
</dbReference>
<gene>
    <name evidence="9" type="ORF">Q8A64_17635</name>
</gene>
<feature type="domain" description="Cytochrome c" evidence="8">
    <location>
        <begin position="6"/>
        <end position="102"/>
    </location>
</feature>
<evidence type="ECO:0000313" key="9">
    <source>
        <dbReference type="EMBL" id="MDQ9172237.1"/>
    </source>
</evidence>
<dbReference type="Pfam" id="PF00034">
    <property type="entry name" value="Cytochrom_C"/>
    <property type="match status" value="1"/>
</dbReference>
<dbReference type="InterPro" id="IPR009056">
    <property type="entry name" value="Cyt_c-like_dom"/>
</dbReference>
<evidence type="ECO:0000256" key="2">
    <source>
        <dbReference type="ARBA" id="ARBA00022617"/>
    </source>
</evidence>
<dbReference type="RefSeq" id="WP_338438254.1">
    <property type="nucleotide sequence ID" value="NZ_JAUYVH010000018.1"/>
</dbReference>
<evidence type="ECO:0000256" key="5">
    <source>
        <dbReference type="ARBA" id="ARBA00023004"/>
    </source>
</evidence>
<comment type="caution">
    <text evidence="9">The sequence shown here is derived from an EMBL/GenBank/DDBJ whole genome shotgun (WGS) entry which is preliminary data.</text>
</comment>
<accession>A0ABU1BTD5</accession>
<dbReference type="Gene3D" id="1.10.760.10">
    <property type="entry name" value="Cytochrome c-like domain"/>
    <property type="match status" value="1"/>
</dbReference>
<dbReference type="InterPro" id="IPR002324">
    <property type="entry name" value="Cyt_c_ID"/>
</dbReference>
<proteinExistence type="predicted"/>
<feature type="signal peptide" evidence="7">
    <location>
        <begin position="1"/>
        <end position="21"/>
    </location>
</feature>
<evidence type="ECO:0000313" key="10">
    <source>
        <dbReference type="Proteomes" id="UP001225596"/>
    </source>
</evidence>
<reference evidence="9 10" key="1">
    <citation type="submission" date="2023-08" db="EMBL/GenBank/DDBJ databases">
        <title>Oxalobacteraceae gen .nov., isolated from river sludge outside the plant.</title>
        <authorList>
            <person name="Zhao S.Y."/>
        </authorList>
    </citation>
    <scope>NUCLEOTIDE SEQUENCE [LARGE SCALE GENOMIC DNA]</scope>
    <source>
        <strain evidence="9 10">R-40</strain>
    </source>
</reference>
<keyword evidence="4" id="KW-0249">Electron transport</keyword>
<evidence type="ECO:0000256" key="7">
    <source>
        <dbReference type="SAM" id="SignalP"/>
    </source>
</evidence>
<dbReference type="Proteomes" id="UP001225596">
    <property type="component" value="Unassembled WGS sequence"/>
</dbReference>
<keyword evidence="3 6" id="KW-0479">Metal-binding</keyword>